<keyword evidence="2" id="KW-1185">Reference proteome</keyword>
<evidence type="ECO:0000313" key="2">
    <source>
        <dbReference type="Proteomes" id="UP000009081"/>
    </source>
</evidence>
<keyword evidence="1" id="KW-0614">Plasmid</keyword>
<dbReference type="EMBL" id="CP001511">
    <property type="protein sequence ID" value="ACS43270.1"/>
    <property type="molecule type" value="Genomic_DNA"/>
</dbReference>
<geneLocation type="plasmid" evidence="1 2">
    <name>megaplasmid</name>
</geneLocation>
<protein>
    <submittedName>
        <fullName evidence="1">Uncharacterized protein</fullName>
    </submittedName>
</protein>
<gene>
    <name evidence="1" type="ordered locus">MexAM1_META2p0418</name>
</gene>
<dbReference type="Proteomes" id="UP000009081">
    <property type="component" value="Plasmid megaplasmid"/>
</dbReference>
<proteinExistence type="predicted"/>
<name>C5B488_METEA</name>
<dbReference type="HOGENOM" id="CLU_166160_1_1_5"/>
<dbReference type="AlphaFoldDB" id="C5B488"/>
<sequence>MVGDRTLDPFADDETSLALHGLTFENGTAALAVYGNATFTRDAAGRAALADVIALLRNAEAVLAAEDLPGRIAPGEDVPTVRNPFD</sequence>
<reference evidence="1 2" key="1">
    <citation type="journal article" date="2009" name="PLoS ONE">
        <title>Methylobacterium genome sequences: a reference blueprint to investigate microbial metabolism of C1 compounds from natural and industrial sources.</title>
        <authorList>
            <person name="Vuilleumier S."/>
            <person name="Chistoserdova L."/>
            <person name="Lee M.-C."/>
            <person name="Bringel F."/>
            <person name="Lajus A."/>
            <person name="Zhou Y."/>
            <person name="Gourion B."/>
            <person name="Barbe V."/>
            <person name="Chang J."/>
            <person name="Cruveiller S."/>
            <person name="Dossat C."/>
            <person name="Gillett W."/>
            <person name="Gruffaz C."/>
            <person name="Haugen E."/>
            <person name="Hourcade E."/>
            <person name="Levy R."/>
            <person name="Mangenot S."/>
            <person name="Muller E."/>
            <person name="Nadalig T."/>
            <person name="Pagni M."/>
            <person name="Penny C."/>
            <person name="Peyraud R."/>
            <person name="Robinson D.G."/>
            <person name="Roche D."/>
            <person name="Rouy Z."/>
            <person name="Saenampechek C."/>
            <person name="Salvignol G."/>
            <person name="Vallenet D."/>
            <person name="Wu Z."/>
            <person name="Marx C.J."/>
            <person name="Vorholt J.A."/>
            <person name="Olson M.V."/>
            <person name="Kaul R."/>
            <person name="Weissenbach J."/>
            <person name="Medigue C."/>
            <person name="Lidstrom M.E."/>
        </authorList>
    </citation>
    <scope>NUCLEOTIDE SEQUENCE [LARGE SCALE GENOMIC DNA]</scope>
    <source>
        <strain evidence="2">ATCC 14718 / DSM 1338 / JCM 2805 / NCIMB 9133 / AM1</strain>
    </source>
</reference>
<organism evidence="1 2">
    <name type="scientific">Methylorubrum extorquens (strain ATCC 14718 / DSM 1338 / JCM 2805 / NCIMB 9133 / AM1)</name>
    <name type="common">Methylobacterium extorquens</name>
    <dbReference type="NCBI Taxonomy" id="272630"/>
    <lineage>
        <taxon>Bacteria</taxon>
        <taxon>Pseudomonadati</taxon>
        <taxon>Pseudomonadota</taxon>
        <taxon>Alphaproteobacteria</taxon>
        <taxon>Hyphomicrobiales</taxon>
        <taxon>Methylobacteriaceae</taxon>
        <taxon>Methylorubrum</taxon>
    </lineage>
</organism>
<evidence type="ECO:0000313" key="1">
    <source>
        <dbReference type="EMBL" id="ACS43270.1"/>
    </source>
</evidence>
<accession>C5B488</accession>
<dbReference type="RefSeq" id="WP_003596938.1">
    <property type="nucleotide sequence ID" value="NC_012811.1"/>
</dbReference>
<dbReference type="KEGG" id="mea:Mex_2p0418"/>